<feature type="compositionally biased region" description="Basic and acidic residues" evidence="1">
    <location>
        <begin position="937"/>
        <end position="947"/>
    </location>
</feature>
<proteinExistence type="predicted"/>
<feature type="compositionally biased region" description="Basic and acidic residues" evidence="1">
    <location>
        <begin position="442"/>
        <end position="463"/>
    </location>
</feature>
<feature type="region of interest" description="Disordered" evidence="1">
    <location>
        <begin position="180"/>
        <end position="581"/>
    </location>
</feature>
<feature type="compositionally biased region" description="Basic and acidic residues" evidence="1">
    <location>
        <begin position="288"/>
        <end position="297"/>
    </location>
</feature>
<feature type="region of interest" description="Disordered" evidence="1">
    <location>
        <begin position="918"/>
        <end position="972"/>
    </location>
</feature>
<feature type="compositionally biased region" description="Polar residues" evidence="1">
    <location>
        <begin position="298"/>
        <end position="319"/>
    </location>
</feature>
<comment type="caution">
    <text evidence="2">The sequence shown here is derived from an EMBL/GenBank/DDBJ whole genome shotgun (WGS) entry which is preliminary data.</text>
</comment>
<feature type="compositionally biased region" description="Pro residues" evidence="1">
    <location>
        <begin position="383"/>
        <end position="405"/>
    </location>
</feature>
<feature type="compositionally biased region" description="Low complexity" evidence="1">
    <location>
        <begin position="618"/>
        <end position="627"/>
    </location>
</feature>
<accession>A0A2A9PF27</accession>
<dbReference type="STRING" id="268505.A0A2A9PF27"/>
<feature type="compositionally biased region" description="Basic and acidic residues" evidence="1">
    <location>
        <begin position="239"/>
        <end position="278"/>
    </location>
</feature>
<feature type="compositionally biased region" description="Basic and acidic residues" evidence="1">
    <location>
        <begin position="513"/>
        <end position="536"/>
    </location>
</feature>
<feature type="compositionally biased region" description="Basic and acidic residues" evidence="1">
    <location>
        <begin position="628"/>
        <end position="640"/>
    </location>
</feature>
<reference evidence="2 3" key="2">
    <citation type="journal article" date="2017" name="Sci. Rep.">
        <title>Ant-infecting Ophiocordyceps genomes reveal a high diversity of potential behavioral manipulation genes and a possible major role for enterotoxins.</title>
        <authorList>
            <person name="de Bekker C."/>
            <person name="Ohm R.A."/>
            <person name="Evans H.C."/>
            <person name="Brachmann A."/>
            <person name="Hughes D.P."/>
        </authorList>
    </citation>
    <scope>NUCLEOTIDE SEQUENCE [LARGE SCALE GENOMIC DNA]</scope>
    <source>
        <strain evidence="2 3">SC16a</strain>
    </source>
</reference>
<feature type="compositionally biased region" description="Basic and acidic residues" evidence="1">
    <location>
        <begin position="688"/>
        <end position="698"/>
    </location>
</feature>
<feature type="compositionally biased region" description="Basic and acidic residues" evidence="1">
    <location>
        <begin position="425"/>
        <end position="434"/>
    </location>
</feature>
<protein>
    <submittedName>
        <fullName evidence="2">Uncharacterized protein</fullName>
    </submittedName>
</protein>
<dbReference type="Proteomes" id="UP000037136">
    <property type="component" value="Unassembled WGS sequence"/>
</dbReference>
<feature type="compositionally biased region" description="Basic and acidic residues" evidence="1">
    <location>
        <begin position="348"/>
        <end position="372"/>
    </location>
</feature>
<feature type="compositionally biased region" description="Low complexity" evidence="1">
    <location>
        <begin position="472"/>
        <end position="483"/>
    </location>
</feature>
<organism evidence="2 3">
    <name type="scientific">Ophiocordyceps unilateralis</name>
    <name type="common">Zombie-ant fungus</name>
    <name type="synonym">Torrubia unilateralis</name>
    <dbReference type="NCBI Taxonomy" id="268505"/>
    <lineage>
        <taxon>Eukaryota</taxon>
        <taxon>Fungi</taxon>
        <taxon>Dikarya</taxon>
        <taxon>Ascomycota</taxon>
        <taxon>Pezizomycotina</taxon>
        <taxon>Sordariomycetes</taxon>
        <taxon>Hypocreomycetidae</taxon>
        <taxon>Hypocreales</taxon>
        <taxon>Ophiocordycipitaceae</taxon>
        <taxon>Ophiocordyceps</taxon>
    </lineage>
</organism>
<feature type="compositionally biased region" description="Low complexity" evidence="1">
    <location>
        <begin position="26"/>
        <end position="45"/>
    </location>
</feature>
<evidence type="ECO:0000256" key="1">
    <source>
        <dbReference type="SAM" id="MobiDB-lite"/>
    </source>
</evidence>
<feature type="compositionally biased region" description="Basic residues" evidence="1">
    <location>
        <begin position="554"/>
        <end position="569"/>
    </location>
</feature>
<feature type="region of interest" description="Disordered" evidence="1">
    <location>
        <begin position="672"/>
        <end position="703"/>
    </location>
</feature>
<feature type="region of interest" description="Disordered" evidence="1">
    <location>
        <begin position="602"/>
        <end position="640"/>
    </location>
</feature>
<dbReference type="OrthoDB" id="3439035at2759"/>
<gene>
    <name evidence="2" type="ORF">XA68_11677</name>
</gene>
<feature type="region of interest" description="Disordered" evidence="1">
    <location>
        <begin position="26"/>
        <end position="162"/>
    </location>
</feature>
<evidence type="ECO:0000313" key="2">
    <source>
        <dbReference type="EMBL" id="PFH59938.1"/>
    </source>
</evidence>
<keyword evidence="3" id="KW-1185">Reference proteome</keyword>
<feature type="compositionally biased region" description="Polar residues" evidence="1">
    <location>
        <begin position="335"/>
        <end position="347"/>
    </location>
</feature>
<name>A0A2A9PF27_OPHUN</name>
<dbReference type="EMBL" id="LAZP02000162">
    <property type="protein sequence ID" value="PFH59938.1"/>
    <property type="molecule type" value="Genomic_DNA"/>
</dbReference>
<reference evidence="2 3" key="1">
    <citation type="journal article" date="2015" name="BMC Genomics">
        <title>Gene expression during zombie ant biting behavior reflects the complexity underlying fungal parasitic behavioral manipulation.</title>
        <authorList>
            <person name="de Bekker C."/>
            <person name="Ohm R.A."/>
            <person name="Loreto R.G."/>
            <person name="Sebastian A."/>
            <person name="Albert I."/>
            <person name="Merrow M."/>
            <person name="Brachmann A."/>
            <person name="Hughes D.P."/>
        </authorList>
    </citation>
    <scope>NUCLEOTIDE SEQUENCE [LARGE SCALE GENOMIC DNA]</scope>
    <source>
        <strain evidence="2 3">SC16a</strain>
    </source>
</reference>
<evidence type="ECO:0000313" key="3">
    <source>
        <dbReference type="Proteomes" id="UP000037136"/>
    </source>
</evidence>
<dbReference type="AlphaFoldDB" id="A0A2A9PF27"/>
<sequence>MEHRQAGLPRQSLVVSNEGRRPLFAAAPNAASASASASSSSSSSSNIRADPARRTKSDGSGGENLSPRETRIPRPSLQRRGKHKSMSEAFRIAKEEIGLVDGSPSPAPRPWRNSGSFQPDEKATTTPLDGVGLPDLVPGIEDMPLPSIEREPAPSPVKPITIAPPEKSFAWQIEDDFTAGDLQVSDSPRIKVGSNRPFAHRPSLVAGSRSPAKSTRPAWGSNQARADDKRKPMATRTNSKLEDIHAREKQHMSGDLDRAKPRPKNPKLDEIREREAKVPSKRAYAAGRLEEIHEQNFDSRSVSPQEAGSRTQMADTSSGEKIPNTPVTVFRGQRATDSISQDGSNEGASRKTSFDDAKADKKVVGDSRDLLRRLSRAASTSPGPEPQTPPPPPPPQPQPQPQPQPPRRRTREDGAKPTVSFTGLRRVDSTESAKSKTSTTHSEMDPTDRIDAEIRLFAPHENHSAQSSVRAPSPESESSSSGGLTPKPQRNEPASMPTPRITGAFVETPATVKVERADAWGDARAGRNLMRSRDPDTASDPGTSDGHVREVAAVRKRRRTRSLPRRRPLKNSAKPPSVKEDLLALQRTYNIDDSTLDDVEAVSLSSVTTPEPAPLPPAQKQQQQKQPSKGEESAEGDEGRSVLGRLLLRSLESTKAVRRGIDRLIIASASMARRSDVDDDDDTSTVRASHEQPNDEMKSNMAKMSVDDDLRLAKSEINGRPRVDEEQDSRYDDKLARSSFYVYDKKKPATDGLCNDKPVQDDDDKRCPSCHSLLPPPSVTYVQIPVPRLYQTRPRFRLTLAGLILFLATFWLLVESSTCARFCRPKSCSSAASCVFSFDDPDFGLALPIKLDQWITGGKGRAVLSRVKEEALDAWADVEDLAMGRSLTDTTRPPSTAGMTVSQKQRLRRRLAKRGITFPGPESRLERPSAEQQARWESWKRFRADKMRARKGRMGGENPVAETVGADERVAG</sequence>